<evidence type="ECO:0000313" key="2">
    <source>
        <dbReference type="Proteomes" id="UP001234297"/>
    </source>
</evidence>
<accession>A0ACC2LQ63</accession>
<dbReference type="EMBL" id="CM056811">
    <property type="protein sequence ID" value="KAJ8635606.1"/>
    <property type="molecule type" value="Genomic_DNA"/>
</dbReference>
<evidence type="ECO:0000313" key="1">
    <source>
        <dbReference type="EMBL" id="KAJ8635606.1"/>
    </source>
</evidence>
<dbReference type="Proteomes" id="UP001234297">
    <property type="component" value="Chromosome 3"/>
</dbReference>
<proteinExistence type="predicted"/>
<organism evidence="1 2">
    <name type="scientific">Persea americana</name>
    <name type="common">Avocado</name>
    <dbReference type="NCBI Taxonomy" id="3435"/>
    <lineage>
        <taxon>Eukaryota</taxon>
        <taxon>Viridiplantae</taxon>
        <taxon>Streptophyta</taxon>
        <taxon>Embryophyta</taxon>
        <taxon>Tracheophyta</taxon>
        <taxon>Spermatophyta</taxon>
        <taxon>Magnoliopsida</taxon>
        <taxon>Magnoliidae</taxon>
        <taxon>Laurales</taxon>
        <taxon>Lauraceae</taxon>
        <taxon>Persea</taxon>
    </lineage>
</organism>
<comment type="caution">
    <text evidence="1">The sequence shown here is derived from an EMBL/GenBank/DDBJ whole genome shotgun (WGS) entry which is preliminary data.</text>
</comment>
<sequence length="86" mass="10144">MGEALVRRLRSPPSKTEHLANEYLRETTKENVNQGNGKFVVLHLRFDKKINEMVMVEFWFLQCRNWLGLDYTATTIVVTMLHSMMK</sequence>
<protein>
    <submittedName>
        <fullName evidence="1">Uncharacterized protein</fullName>
    </submittedName>
</protein>
<name>A0ACC2LQ63_PERAE</name>
<keyword evidence="2" id="KW-1185">Reference proteome</keyword>
<gene>
    <name evidence="1" type="ORF">MRB53_009873</name>
</gene>
<reference evidence="1 2" key="1">
    <citation type="journal article" date="2022" name="Hortic Res">
        <title>A haplotype resolved chromosomal level avocado genome allows analysis of novel avocado genes.</title>
        <authorList>
            <person name="Nath O."/>
            <person name="Fletcher S.J."/>
            <person name="Hayward A."/>
            <person name="Shaw L.M."/>
            <person name="Masouleh A.K."/>
            <person name="Furtado A."/>
            <person name="Henry R.J."/>
            <person name="Mitter N."/>
        </authorList>
    </citation>
    <scope>NUCLEOTIDE SEQUENCE [LARGE SCALE GENOMIC DNA]</scope>
    <source>
        <strain evidence="2">cv. Hass</strain>
    </source>
</reference>